<keyword evidence="1" id="KW-0812">Transmembrane</keyword>
<reference evidence="2" key="2">
    <citation type="journal article" date="2015" name="Genome Biol.">
        <title>Comparative genomics of Steinernema reveals deeply conserved gene regulatory networks.</title>
        <authorList>
            <person name="Dillman A.R."/>
            <person name="Macchietto M."/>
            <person name="Porter C.F."/>
            <person name="Rogers A."/>
            <person name="Williams B."/>
            <person name="Antoshechkin I."/>
            <person name="Lee M.M."/>
            <person name="Goodwin Z."/>
            <person name="Lu X."/>
            <person name="Lewis E.E."/>
            <person name="Goodrich-Blair H."/>
            <person name="Stock S.P."/>
            <person name="Adams B.J."/>
            <person name="Sternberg P.W."/>
            <person name="Mortazavi A."/>
        </authorList>
    </citation>
    <scope>NUCLEOTIDE SEQUENCE [LARGE SCALE GENOMIC DNA]</scope>
    <source>
        <strain evidence="2">ALL</strain>
    </source>
</reference>
<organism evidence="2">
    <name type="scientific">Steinernema carpocapsae</name>
    <name type="common">Entomopathogenic nematode</name>
    <dbReference type="NCBI Taxonomy" id="34508"/>
    <lineage>
        <taxon>Eukaryota</taxon>
        <taxon>Metazoa</taxon>
        <taxon>Ecdysozoa</taxon>
        <taxon>Nematoda</taxon>
        <taxon>Chromadorea</taxon>
        <taxon>Rhabditida</taxon>
        <taxon>Tylenchina</taxon>
        <taxon>Panagrolaimomorpha</taxon>
        <taxon>Strongyloidoidea</taxon>
        <taxon>Steinernematidae</taxon>
        <taxon>Steinernema</taxon>
    </lineage>
</organism>
<keyword evidence="1" id="KW-0472">Membrane</keyword>
<evidence type="ECO:0000313" key="2">
    <source>
        <dbReference type="EMBL" id="TMS40152.1"/>
    </source>
</evidence>
<name>A0A4U8V2Q2_STECR</name>
<dbReference type="EMBL" id="AZBU02000001">
    <property type="protein sequence ID" value="TMS40152.1"/>
    <property type="molecule type" value="Genomic_DNA"/>
</dbReference>
<reference evidence="2" key="1">
    <citation type="submission" date="2013-11" db="EMBL/GenBank/DDBJ databases">
        <authorList>
            <person name="Sternberg P."/>
            <person name="Dillman A."/>
            <person name="Macchietto M."/>
        </authorList>
    </citation>
    <scope>NUCLEOTIDE SEQUENCE</scope>
    <source>
        <strain evidence="2">ALL</strain>
    </source>
</reference>
<proteinExistence type="predicted"/>
<sequence length="66" mass="7033">MQLTALFKASVVNVVLINLAVCICGLGCRAERFSQGSLVHSEVDSSDGGIRSQIVHAGLQSPQRHK</sequence>
<accession>A0A4U8V2Q2</accession>
<feature type="transmembrane region" description="Helical" evidence="1">
    <location>
        <begin position="6"/>
        <end position="28"/>
    </location>
</feature>
<dbReference type="AlphaFoldDB" id="A0A4U8V2Q2"/>
<reference evidence="2" key="3">
    <citation type="journal article" date="2019" name="G3 (Bethesda)">
        <title>Hybrid Assembly of the Genome of the Entomopathogenic Nematode Steinernema carpocapsae Identifies the X-Chromosome.</title>
        <authorList>
            <person name="Serra L."/>
            <person name="Macchietto M."/>
            <person name="Macias-Munoz A."/>
            <person name="McGill C.J."/>
            <person name="Rodriguez I.M."/>
            <person name="Rodriguez B."/>
            <person name="Murad R."/>
            <person name="Mortazavi A."/>
        </authorList>
    </citation>
    <scope>NUCLEOTIDE SEQUENCE [LARGE SCALE GENOMIC DNA]</scope>
    <source>
        <strain evidence="2">ALL</strain>
    </source>
</reference>
<keyword evidence="1" id="KW-1133">Transmembrane helix</keyword>
<protein>
    <submittedName>
        <fullName evidence="2">Uncharacterized protein</fullName>
    </submittedName>
</protein>
<evidence type="ECO:0000256" key="1">
    <source>
        <dbReference type="SAM" id="Phobius"/>
    </source>
</evidence>
<gene>
    <name evidence="2" type="ORF">L596_006570</name>
</gene>
<comment type="caution">
    <text evidence="2">The sequence shown here is derived from an EMBL/GenBank/DDBJ whole genome shotgun (WGS) entry which is preliminary data.</text>
</comment>